<dbReference type="EMBL" id="KZ305141">
    <property type="protein sequence ID" value="PIA25114.1"/>
    <property type="molecule type" value="Genomic_DNA"/>
</dbReference>
<dbReference type="InParanoid" id="A0A2G5C1G7"/>
<evidence type="ECO:0000313" key="2">
    <source>
        <dbReference type="Proteomes" id="UP000230069"/>
    </source>
</evidence>
<evidence type="ECO:0000313" key="1">
    <source>
        <dbReference type="EMBL" id="PIA25114.1"/>
    </source>
</evidence>
<dbReference type="InterPro" id="IPR036412">
    <property type="entry name" value="HAD-like_sf"/>
</dbReference>
<dbReference type="AlphaFoldDB" id="A0A2G5C1G7"/>
<dbReference type="Gene3D" id="1.10.150.240">
    <property type="entry name" value="Putative phosphatase, domain 2"/>
    <property type="match status" value="1"/>
</dbReference>
<dbReference type="SUPFAM" id="SSF56784">
    <property type="entry name" value="HAD-like"/>
    <property type="match status" value="1"/>
</dbReference>
<protein>
    <recommendedName>
        <fullName evidence="3">Haloacid dehalogenase-like hydrolase domain-containing protein</fullName>
    </recommendedName>
</protein>
<evidence type="ECO:0008006" key="3">
    <source>
        <dbReference type="Google" id="ProtNLM"/>
    </source>
</evidence>
<gene>
    <name evidence="1" type="ORF">AQUCO_12500022v1</name>
</gene>
<proteinExistence type="predicted"/>
<dbReference type="Gene3D" id="3.40.50.1000">
    <property type="entry name" value="HAD superfamily/HAD-like"/>
    <property type="match status" value="2"/>
</dbReference>
<name>A0A2G5C1G7_AQUCA</name>
<organism evidence="1 2">
    <name type="scientific">Aquilegia coerulea</name>
    <name type="common">Rocky mountain columbine</name>
    <dbReference type="NCBI Taxonomy" id="218851"/>
    <lineage>
        <taxon>Eukaryota</taxon>
        <taxon>Viridiplantae</taxon>
        <taxon>Streptophyta</taxon>
        <taxon>Embryophyta</taxon>
        <taxon>Tracheophyta</taxon>
        <taxon>Spermatophyta</taxon>
        <taxon>Magnoliopsida</taxon>
        <taxon>Ranunculales</taxon>
        <taxon>Ranunculaceae</taxon>
        <taxon>Thalictroideae</taxon>
        <taxon>Aquilegia</taxon>
    </lineage>
</organism>
<dbReference type="InterPro" id="IPR044999">
    <property type="entry name" value="CbbY-like"/>
</dbReference>
<dbReference type="PANTHER" id="PTHR42896">
    <property type="entry name" value="XYLULOSE-1,5-BISPHOSPHATE (XUBP) PHOSPHATASE"/>
    <property type="match status" value="1"/>
</dbReference>
<reference evidence="1 2" key="1">
    <citation type="submission" date="2017-09" db="EMBL/GenBank/DDBJ databases">
        <title>WGS assembly of Aquilegia coerulea Goldsmith.</title>
        <authorList>
            <person name="Hodges S."/>
            <person name="Kramer E."/>
            <person name="Nordborg M."/>
            <person name="Tomkins J."/>
            <person name="Borevitz J."/>
            <person name="Derieg N."/>
            <person name="Yan J."/>
            <person name="Mihaltcheva S."/>
            <person name="Hayes R.D."/>
            <person name="Rokhsar D."/>
        </authorList>
    </citation>
    <scope>NUCLEOTIDE SEQUENCE [LARGE SCALE GENOMIC DNA]</scope>
    <source>
        <strain evidence="2">cv. Goldsmith</strain>
    </source>
</reference>
<dbReference type="PANTHER" id="PTHR42896:SF3">
    <property type="entry name" value="PROTEIN, PUTATIVE, EXPRESSED-RELATED"/>
    <property type="match status" value="1"/>
</dbReference>
<dbReference type="InterPro" id="IPR023198">
    <property type="entry name" value="PGP-like_dom2"/>
</dbReference>
<sequence>MAATVTCSGSSGIVHHLLMSNNNRNRMLIIKNWNPTVKYVRRKNFYLNVDDGITTTTRRRRSIVVNCADLGGTTTSSASSEQSDLAILLEVHGVLMDVYRWGNRQAFNLAFQKLGLDCANWTEPIYLDLVRKASGDEERMLMLFFNRIGWPTSLPTNEKETFMKSVMREKRNALDEFVMTKSLPLRPGLEEFIDDALAGGIPIIILTAYCEDGDNMTRPIIEKLGQDRLSRIEIVGKEEVEKSFYGQLVLGKSASSGLDEQLAKEVSKAANAEKLKVAKEVASMLKVSVDIGTGTTESLDRIVAALRAGAEYAGVPVQNCVLIAGSQSGLLGAERIGMPCVILRSSLTSRTEFPSADAIMDGFGGADLTVSRLRQKG</sequence>
<dbReference type="GO" id="GO:0016787">
    <property type="term" value="F:hydrolase activity"/>
    <property type="evidence" value="ECO:0007669"/>
    <property type="project" value="InterPro"/>
</dbReference>
<accession>A0A2G5C1G7</accession>
<dbReference type="InterPro" id="IPR023214">
    <property type="entry name" value="HAD_sf"/>
</dbReference>
<dbReference type="FunCoup" id="A0A2G5C1G7">
    <property type="interactions" value="1143"/>
</dbReference>
<dbReference type="OrthoDB" id="545219at2759"/>
<keyword evidence="2" id="KW-1185">Reference proteome</keyword>
<dbReference type="Proteomes" id="UP000230069">
    <property type="component" value="Unassembled WGS sequence"/>
</dbReference>